<dbReference type="PANTHER" id="PTHR45833">
    <property type="entry name" value="METHIONINE SYNTHASE"/>
    <property type="match status" value="1"/>
</dbReference>
<dbReference type="EMBL" id="UINC01076577">
    <property type="protein sequence ID" value="SVC15874.1"/>
    <property type="molecule type" value="Genomic_DNA"/>
</dbReference>
<reference evidence="8" key="1">
    <citation type="submission" date="2018-05" db="EMBL/GenBank/DDBJ databases">
        <authorList>
            <person name="Lanie J.A."/>
            <person name="Ng W.-L."/>
            <person name="Kazmierczak K.M."/>
            <person name="Andrzejewski T.M."/>
            <person name="Davidsen T.M."/>
            <person name="Wayne K.J."/>
            <person name="Tettelin H."/>
            <person name="Glass J.I."/>
            <person name="Rusch D."/>
            <person name="Podicherti R."/>
            <person name="Tsui H.-C.T."/>
            <person name="Winkler M.E."/>
        </authorList>
    </citation>
    <scope>NUCLEOTIDE SEQUENCE</scope>
</reference>
<dbReference type="GO" id="GO:0005829">
    <property type="term" value="C:cytosol"/>
    <property type="evidence" value="ECO:0007669"/>
    <property type="project" value="TreeGrafter"/>
</dbReference>
<feature type="non-terminal residue" evidence="8">
    <location>
        <position position="318"/>
    </location>
</feature>
<dbReference type="InterPro" id="IPR050554">
    <property type="entry name" value="Met_Synthase/Corrinoid"/>
</dbReference>
<dbReference type="PROSITE" id="PS50970">
    <property type="entry name" value="HCY"/>
    <property type="match status" value="1"/>
</dbReference>
<dbReference type="PANTHER" id="PTHR45833:SF1">
    <property type="entry name" value="METHIONINE SYNTHASE"/>
    <property type="match status" value="1"/>
</dbReference>
<proteinExistence type="inferred from homology"/>
<dbReference type="NCBIfam" id="NF005718">
    <property type="entry name" value="PRK07534.1"/>
    <property type="match status" value="1"/>
</dbReference>
<gene>
    <name evidence="8" type="ORF">METZ01_LOCUS268728</name>
</gene>
<evidence type="ECO:0000259" key="7">
    <source>
        <dbReference type="PROSITE" id="PS50970"/>
    </source>
</evidence>
<evidence type="ECO:0000256" key="2">
    <source>
        <dbReference type="ARBA" id="ARBA00022603"/>
    </source>
</evidence>
<name>A0A382JTQ2_9ZZZZ</name>
<sequence length="318" mass="33558">MSNPLTDLLNERDYLLADGATGTNMMAMGLPPGQAADLWNLHSPEKVTDLHKAFLKAGADIILTNTFSSNQFRLSLDHAEHLTTDINVAAARLARSASQSAGHPVIVAGSMGPTGELMEPHGTMNYESAVKAFTEQANALAEGGVDVLWIETIFAFDELLAAVTAAANTGLPVASTMTFDTAGSTMMGKTPEQASEFMRSTLPPLIAYGANCGAGPSTLVDTISRFSRCAAEDDIIIAKGNCGIPQSIDGKIVYSGDDETMWRYARLARDCGARIIGGCCGTTPARLKTIAAALHGYTPGDSPDVETNNSLKNPKKFK</sequence>
<protein>
    <recommendedName>
        <fullName evidence="7">Hcy-binding domain-containing protein</fullName>
    </recommendedName>
</protein>
<dbReference type="GO" id="GO:0046653">
    <property type="term" value="P:tetrahydrofolate metabolic process"/>
    <property type="evidence" value="ECO:0007669"/>
    <property type="project" value="TreeGrafter"/>
</dbReference>
<dbReference type="GO" id="GO:0032259">
    <property type="term" value="P:methylation"/>
    <property type="evidence" value="ECO:0007669"/>
    <property type="project" value="UniProtKB-KW"/>
</dbReference>
<organism evidence="8">
    <name type="scientific">marine metagenome</name>
    <dbReference type="NCBI Taxonomy" id="408172"/>
    <lineage>
        <taxon>unclassified sequences</taxon>
        <taxon>metagenomes</taxon>
        <taxon>ecological metagenomes</taxon>
    </lineage>
</organism>
<dbReference type="GO" id="GO:0050667">
    <property type="term" value="P:homocysteine metabolic process"/>
    <property type="evidence" value="ECO:0007669"/>
    <property type="project" value="TreeGrafter"/>
</dbReference>
<feature type="domain" description="Hcy-binding" evidence="7">
    <location>
        <begin position="3"/>
        <end position="294"/>
    </location>
</feature>
<keyword evidence="6" id="KW-0170">Cobalt</keyword>
<comment type="similarity">
    <text evidence="1">Belongs to the vitamin-B12 dependent methionine synthase family.</text>
</comment>
<evidence type="ECO:0000256" key="4">
    <source>
        <dbReference type="ARBA" id="ARBA00022691"/>
    </source>
</evidence>
<keyword evidence="2" id="KW-0489">Methyltransferase</keyword>
<dbReference type="InterPro" id="IPR036589">
    <property type="entry name" value="HCY_dom_sf"/>
</dbReference>
<evidence type="ECO:0000256" key="6">
    <source>
        <dbReference type="ARBA" id="ARBA00023285"/>
    </source>
</evidence>
<keyword evidence="3" id="KW-0808">Transferase</keyword>
<evidence type="ECO:0000313" key="8">
    <source>
        <dbReference type="EMBL" id="SVC15874.1"/>
    </source>
</evidence>
<keyword evidence="4" id="KW-0949">S-adenosyl-L-methionine</keyword>
<dbReference type="GO" id="GO:0046872">
    <property type="term" value="F:metal ion binding"/>
    <property type="evidence" value="ECO:0007669"/>
    <property type="project" value="UniProtKB-KW"/>
</dbReference>
<evidence type="ECO:0000256" key="1">
    <source>
        <dbReference type="ARBA" id="ARBA00010398"/>
    </source>
</evidence>
<evidence type="ECO:0000256" key="5">
    <source>
        <dbReference type="ARBA" id="ARBA00022723"/>
    </source>
</evidence>
<evidence type="ECO:0000256" key="3">
    <source>
        <dbReference type="ARBA" id="ARBA00022679"/>
    </source>
</evidence>
<dbReference type="Gene3D" id="3.20.20.330">
    <property type="entry name" value="Homocysteine-binding-like domain"/>
    <property type="match status" value="1"/>
</dbReference>
<accession>A0A382JTQ2</accession>
<keyword evidence="5" id="KW-0479">Metal-binding</keyword>
<dbReference type="AlphaFoldDB" id="A0A382JTQ2"/>
<dbReference type="InterPro" id="IPR003726">
    <property type="entry name" value="HCY_dom"/>
</dbReference>
<dbReference type="Pfam" id="PF02574">
    <property type="entry name" value="S-methyl_trans"/>
    <property type="match status" value="1"/>
</dbReference>
<dbReference type="SUPFAM" id="SSF82282">
    <property type="entry name" value="Homocysteine S-methyltransferase"/>
    <property type="match status" value="1"/>
</dbReference>
<dbReference type="GO" id="GO:0008705">
    <property type="term" value="F:methionine synthase activity"/>
    <property type="evidence" value="ECO:0007669"/>
    <property type="project" value="TreeGrafter"/>
</dbReference>